<keyword evidence="3" id="KW-1185">Reference proteome</keyword>
<proteinExistence type="predicted"/>
<dbReference type="AlphaFoldDB" id="A0A3S0Q1R6"/>
<evidence type="ECO:0000259" key="1">
    <source>
        <dbReference type="Pfam" id="PF13302"/>
    </source>
</evidence>
<dbReference type="InterPro" id="IPR051531">
    <property type="entry name" value="N-acetyltransferase"/>
</dbReference>
<dbReference type="PANTHER" id="PTHR43792">
    <property type="entry name" value="GNAT FAMILY, PUTATIVE (AFU_ORTHOLOGUE AFUA_3G00765)-RELATED-RELATED"/>
    <property type="match status" value="1"/>
</dbReference>
<dbReference type="Pfam" id="PF13302">
    <property type="entry name" value="Acetyltransf_3"/>
    <property type="match status" value="1"/>
</dbReference>
<evidence type="ECO:0000313" key="2">
    <source>
        <dbReference type="EMBL" id="RUL69085.1"/>
    </source>
</evidence>
<accession>A0A3S0Q1R6</accession>
<dbReference type="PANTHER" id="PTHR43792:SF1">
    <property type="entry name" value="N-ACETYLTRANSFERASE DOMAIN-CONTAINING PROTEIN"/>
    <property type="match status" value="1"/>
</dbReference>
<dbReference type="Proteomes" id="UP000274358">
    <property type="component" value="Unassembled WGS sequence"/>
</dbReference>
<gene>
    <name evidence="2" type="ORF">EKH80_22950</name>
</gene>
<protein>
    <submittedName>
        <fullName evidence="2">N-acetyltransferase</fullName>
    </submittedName>
</protein>
<keyword evidence="2" id="KW-0808">Transferase</keyword>
<dbReference type="InterPro" id="IPR016181">
    <property type="entry name" value="Acyl_CoA_acyltransferase"/>
</dbReference>
<feature type="domain" description="N-acetyltransferase" evidence="1">
    <location>
        <begin position="18"/>
        <end position="156"/>
    </location>
</feature>
<dbReference type="InterPro" id="IPR000182">
    <property type="entry name" value="GNAT_dom"/>
</dbReference>
<organism evidence="2 3">
    <name type="scientific">Dyella choica</name>
    <dbReference type="NCBI Taxonomy" id="1927959"/>
    <lineage>
        <taxon>Bacteria</taxon>
        <taxon>Pseudomonadati</taxon>
        <taxon>Pseudomonadota</taxon>
        <taxon>Gammaproteobacteria</taxon>
        <taxon>Lysobacterales</taxon>
        <taxon>Rhodanobacteraceae</taxon>
        <taxon>Dyella</taxon>
    </lineage>
</organism>
<dbReference type="GO" id="GO:0016747">
    <property type="term" value="F:acyltransferase activity, transferring groups other than amino-acyl groups"/>
    <property type="evidence" value="ECO:0007669"/>
    <property type="project" value="InterPro"/>
</dbReference>
<evidence type="ECO:0000313" key="3">
    <source>
        <dbReference type="Proteomes" id="UP000274358"/>
    </source>
</evidence>
<comment type="caution">
    <text evidence="2">The sequence shown here is derived from an EMBL/GenBank/DDBJ whole genome shotgun (WGS) entry which is preliminary data.</text>
</comment>
<sequence length="190" mass="21868">MSRRNTTDVPVPTLVTERLILRGITEADAEPYERHFVDYEVIRHLSAEVPWPFPAGGVGAFIRDRIVPVQGQDRWVWGLHRQGVDGVIGAIDLRRYGERKNRGFWLGREFWGKGYMTEAVIRVNDFAFDELGFERLVFANAVGNERSRNVKLRTGARLVGVAPGAFVDPAYTRQEIWELTKEQWLAWRGR</sequence>
<name>A0A3S0Q1R6_9GAMM</name>
<reference evidence="2 3" key="1">
    <citation type="submission" date="2018-12" db="EMBL/GenBank/DDBJ databases">
        <title>Dyella dinghuensis sp. nov. DHOA06 and Dyella choica sp. nov. 4M-K27, isolated from forest soil.</title>
        <authorList>
            <person name="Qiu L.-H."/>
            <person name="Gao Z.-H."/>
        </authorList>
    </citation>
    <scope>NUCLEOTIDE SEQUENCE [LARGE SCALE GENOMIC DNA]</scope>
    <source>
        <strain evidence="2 3">4M-K27</strain>
    </source>
</reference>
<dbReference type="SUPFAM" id="SSF55729">
    <property type="entry name" value="Acyl-CoA N-acyltransferases (Nat)"/>
    <property type="match status" value="1"/>
</dbReference>
<dbReference type="EMBL" id="RYYV01000039">
    <property type="protein sequence ID" value="RUL69085.1"/>
    <property type="molecule type" value="Genomic_DNA"/>
</dbReference>
<dbReference type="Gene3D" id="3.40.630.30">
    <property type="match status" value="1"/>
</dbReference>